<dbReference type="GO" id="GO:0090729">
    <property type="term" value="F:toxin activity"/>
    <property type="evidence" value="ECO:0007669"/>
    <property type="project" value="UniProtKB-KW"/>
</dbReference>
<dbReference type="RefSeq" id="WP_136722961.1">
    <property type="nucleotide sequence ID" value="NZ_SUMC01000006.1"/>
</dbReference>
<dbReference type="InterPro" id="IPR029060">
    <property type="entry name" value="PIN-like_dom_sf"/>
</dbReference>
<dbReference type="EMBL" id="SUMC01000006">
    <property type="protein sequence ID" value="TKA11966.1"/>
    <property type="molecule type" value="Genomic_DNA"/>
</dbReference>
<organism evidence="8 9">
    <name type="scientific">Actinacidiphila oryziradicis</name>
    <dbReference type="NCBI Taxonomy" id="2571141"/>
    <lineage>
        <taxon>Bacteria</taxon>
        <taxon>Bacillati</taxon>
        <taxon>Actinomycetota</taxon>
        <taxon>Actinomycetes</taxon>
        <taxon>Kitasatosporales</taxon>
        <taxon>Streptomycetaceae</taxon>
        <taxon>Actinacidiphila</taxon>
    </lineage>
</organism>
<keyword evidence="1 6" id="KW-1277">Toxin-antitoxin system</keyword>
<feature type="binding site" evidence="6">
    <location>
        <position position="7"/>
    </location>
    <ligand>
        <name>Mg(2+)</name>
        <dbReference type="ChEBI" id="CHEBI:18420"/>
    </ligand>
</feature>
<evidence type="ECO:0000256" key="3">
    <source>
        <dbReference type="ARBA" id="ARBA00022723"/>
    </source>
</evidence>
<evidence type="ECO:0000256" key="6">
    <source>
        <dbReference type="HAMAP-Rule" id="MF_00265"/>
    </source>
</evidence>
<dbReference type="GO" id="GO:0016787">
    <property type="term" value="F:hydrolase activity"/>
    <property type="evidence" value="ECO:0007669"/>
    <property type="project" value="UniProtKB-KW"/>
</dbReference>
<dbReference type="Proteomes" id="UP000305778">
    <property type="component" value="Unassembled WGS sequence"/>
</dbReference>
<dbReference type="InterPro" id="IPR022907">
    <property type="entry name" value="VapC_family"/>
</dbReference>
<feature type="binding site" evidence="6">
    <location>
        <position position="100"/>
    </location>
    <ligand>
        <name>Mg(2+)</name>
        <dbReference type="ChEBI" id="CHEBI:18420"/>
    </ligand>
</feature>
<evidence type="ECO:0000313" key="8">
    <source>
        <dbReference type="EMBL" id="TKA11966.1"/>
    </source>
</evidence>
<keyword evidence="9" id="KW-1185">Reference proteome</keyword>
<protein>
    <recommendedName>
        <fullName evidence="6">Ribonuclease VapC</fullName>
        <shortName evidence="6">RNase VapC</shortName>
        <ecNumber evidence="6">3.1.-.-</ecNumber>
    </recommendedName>
    <alternativeName>
        <fullName evidence="6">Toxin VapC</fullName>
    </alternativeName>
</protein>
<sequence>MAAVVVDTSVLLGVLDPDDALHSAARAAVMDQRSSGHTLVIPSSVLAESLVGAIRQGTAVAQRVENAIDILIDEICPIDRAIAREAANLRGQIPAIRLPDALVIATGRAADAVAVLTGCKRWQGIDHRIKLVTPGA</sequence>
<accession>A0A4U0SPX4</accession>
<dbReference type="InterPro" id="IPR002716">
    <property type="entry name" value="PIN_dom"/>
</dbReference>
<keyword evidence="2 6" id="KW-0540">Nuclease</keyword>
<keyword evidence="3 6" id="KW-0479">Metal-binding</keyword>
<name>A0A4U0SPX4_9ACTN</name>
<dbReference type="Gene3D" id="3.40.50.1010">
    <property type="entry name" value="5'-nuclease"/>
    <property type="match status" value="1"/>
</dbReference>
<keyword evidence="5 6" id="KW-0460">Magnesium</keyword>
<dbReference type="GO" id="GO:0004540">
    <property type="term" value="F:RNA nuclease activity"/>
    <property type="evidence" value="ECO:0007669"/>
    <property type="project" value="InterPro"/>
</dbReference>
<comment type="similarity">
    <text evidence="6">Belongs to the PINc/VapC protein family.</text>
</comment>
<comment type="function">
    <text evidence="6">Toxic component of a toxin-antitoxin (TA) system. An RNase.</text>
</comment>
<dbReference type="HAMAP" id="MF_00265">
    <property type="entry name" value="VapC_Nob1"/>
    <property type="match status" value="1"/>
</dbReference>
<evidence type="ECO:0000259" key="7">
    <source>
        <dbReference type="Pfam" id="PF01850"/>
    </source>
</evidence>
<keyword evidence="6" id="KW-0800">Toxin</keyword>
<dbReference type="SUPFAM" id="SSF88723">
    <property type="entry name" value="PIN domain-like"/>
    <property type="match status" value="1"/>
</dbReference>
<gene>
    <name evidence="6" type="primary">vapC</name>
    <name evidence="8" type="ORF">FCI23_09140</name>
</gene>
<keyword evidence="4 6" id="KW-0378">Hydrolase</keyword>
<dbReference type="AlphaFoldDB" id="A0A4U0SPX4"/>
<dbReference type="Pfam" id="PF01850">
    <property type="entry name" value="PIN"/>
    <property type="match status" value="1"/>
</dbReference>
<evidence type="ECO:0000256" key="1">
    <source>
        <dbReference type="ARBA" id="ARBA00022649"/>
    </source>
</evidence>
<feature type="domain" description="PIN" evidence="7">
    <location>
        <begin position="4"/>
        <end position="117"/>
    </location>
</feature>
<dbReference type="EC" id="3.1.-.-" evidence="6"/>
<proteinExistence type="inferred from homology"/>
<comment type="caution">
    <text evidence="8">The sequence shown here is derived from an EMBL/GenBank/DDBJ whole genome shotgun (WGS) entry which is preliminary data.</text>
</comment>
<dbReference type="GO" id="GO:0000287">
    <property type="term" value="F:magnesium ion binding"/>
    <property type="evidence" value="ECO:0007669"/>
    <property type="project" value="UniProtKB-UniRule"/>
</dbReference>
<reference evidence="8 9" key="1">
    <citation type="submission" date="2019-04" db="EMBL/GenBank/DDBJ databases">
        <title>Streptomyces oryziradicis sp. nov., a novel actinomycete isolated from rhizosphere soil of rice (Oryza sativa L.).</title>
        <authorList>
            <person name="Li C."/>
        </authorList>
    </citation>
    <scope>NUCLEOTIDE SEQUENCE [LARGE SCALE GENOMIC DNA]</scope>
    <source>
        <strain evidence="8 9">NEAU-C40</strain>
    </source>
</reference>
<evidence type="ECO:0000256" key="2">
    <source>
        <dbReference type="ARBA" id="ARBA00022722"/>
    </source>
</evidence>
<evidence type="ECO:0000313" key="9">
    <source>
        <dbReference type="Proteomes" id="UP000305778"/>
    </source>
</evidence>
<dbReference type="OrthoDB" id="5193705at2"/>
<evidence type="ECO:0000256" key="5">
    <source>
        <dbReference type="ARBA" id="ARBA00022842"/>
    </source>
</evidence>
<evidence type="ECO:0000256" key="4">
    <source>
        <dbReference type="ARBA" id="ARBA00022801"/>
    </source>
</evidence>
<comment type="cofactor">
    <cofactor evidence="6">
        <name>Mg(2+)</name>
        <dbReference type="ChEBI" id="CHEBI:18420"/>
    </cofactor>
</comment>